<dbReference type="Pfam" id="PF14228">
    <property type="entry name" value="MOR2-PAG1_mid"/>
    <property type="match status" value="3"/>
</dbReference>
<evidence type="ECO:0000259" key="2">
    <source>
        <dbReference type="Pfam" id="PF14222"/>
    </source>
</evidence>
<evidence type="ECO:0000313" key="5">
    <source>
        <dbReference type="EMBL" id="CAG8436143.1"/>
    </source>
</evidence>
<feature type="region of interest" description="Disordered" evidence="1">
    <location>
        <begin position="1"/>
        <end position="56"/>
    </location>
</feature>
<proteinExistence type="predicted"/>
<dbReference type="InterPro" id="IPR029473">
    <property type="entry name" value="MOR2-PAG1_mid"/>
</dbReference>
<reference evidence="5" key="1">
    <citation type="submission" date="2021-06" db="EMBL/GenBank/DDBJ databases">
        <authorList>
            <person name="Kallberg Y."/>
            <person name="Tangrot J."/>
            <person name="Rosling A."/>
        </authorList>
    </citation>
    <scope>NUCLEOTIDE SEQUENCE</scope>
    <source>
        <strain evidence="5">87-6 pot B 2015</strain>
    </source>
</reference>
<organism evidence="5 6">
    <name type="scientific">Funneliformis mosseae</name>
    <name type="common">Endomycorrhizal fungus</name>
    <name type="synonym">Glomus mosseae</name>
    <dbReference type="NCBI Taxonomy" id="27381"/>
    <lineage>
        <taxon>Eukaryota</taxon>
        <taxon>Fungi</taxon>
        <taxon>Fungi incertae sedis</taxon>
        <taxon>Mucoromycota</taxon>
        <taxon>Glomeromycotina</taxon>
        <taxon>Glomeromycetes</taxon>
        <taxon>Glomerales</taxon>
        <taxon>Glomeraceae</taxon>
        <taxon>Funneliformis</taxon>
    </lineage>
</organism>
<evidence type="ECO:0000256" key="1">
    <source>
        <dbReference type="SAM" id="MobiDB-lite"/>
    </source>
</evidence>
<dbReference type="InterPro" id="IPR025481">
    <property type="entry name" value="Cell_Morphogen_C"/>
</dbReference>
<feature type="region of interest" description="Disordered" evidence="1">
    <location>
        <begin position="2615"/>
        <end position="2662"/>
    </location>
</feature>
<dbReference type="Pfam" id="PF14222">
    <property type="entry name" value="MOR2-PAG1_N"/>
    <property type="match status" value="1"/>
</dbReference>
<feature type="compositionally biased region" description="Low complexity" evidence="1">
    <location>
        <begin position="41"/>
        <end position="56"/>
    </location>
</feature>
<feature type="domain" description="Cell morphogenesis central region" evidence="4">
    <location>
        <begin position="1285"/>
        <end position="1666"/>
    </location>
</feature>
<dbReference type="Proteomes" id="UP000789375">
    <property type="component" value="Unassembled WGS sequence"/>
</dbReference>
<evidence type="ECO:0000259" key="3">
    <source>
        <dbReference type="Pfam" id="PF14225"/>
    </source>
</evidence>
<feature type="domain" description="Cell morphogenesis protein N-terminal" evidence="2">
    <location>
        <begin position="532"/>
        <end position="1097"/>
    </location>
</feature>
<dbReference type="GO" id="GO:0000902">
    <property type="term" value="P:cell morphogenesis"/>
    <property type="evidence" value="ECO:0007669"/>
    <property type="project" value="InterPro"/>
</dbReference>
<dbReference type="SUPFAM" id="SSF48371">
    <property type="entry name" value="ARM repeat"/>
    <property type="match status" value="1"/>
</dbReference>
<accession>A0A9N8V3D2</accession>
<feature type="region of interest" description="Disordered" evidence="1">
    <location>
        <begin position="1172"/>
        <end position="1195"/>
    </location>
</feature>
<sequence>MDKTAPVPNSNSNNSVNNSSGIGGPTTILPAAPFPQPAPRSPSSSSAQTDYSSTTNNTATAGSYEFLYELVQKRITTFTYLKQAHEGRIHWFNTVCLSKEDLRMMYENVKMKKRTGNFFILGASLAPILDITNPQDYVKALNVMLQEFEYHTNEHARQKMKMFFRKSKIVKDEDTSFQENGEYTYLFVPNIPFDLDYFQTFYTLCDILVDVYNKLLEGTANTLTASFTESVLKVDGKFKKIIALVAKEIDTLARNTIKEELRPLDPMMIIGSASVVGSKMSSSMSIKSNISNTTTLIGTVSKLPVSNPDPAQLLFKNPPSLASNDTSAAETSTGFGFPVVFPPEECTGNSNNIGFPPATDQISSSVSEGGLTLPPYSSTINVNGQGYYYNIPANAAVGSDHGTSKDNTVIVVPMCPTVDNTIVDNHTSLPLESKTPAEYALSILFRQFAKDHELEFASHLGPGVDQSFDKLLNSLGYIARHKPKPVIDSVLYWRKEKQVSKQDIPDAPSHKRNLSDTILTNRTKEIENILLERKRQVTLYIVSRTLIEIVKQIQPETLRDEVGKQMEDLVFKLILETKPEEIQRSRHTYAVYELFAELIGGLSKIRFVTVSDRFIARLESYVNLPPQALKEQETKVELLIKGMHHLQLKIYPSEALEETAEFLQSLAGFLKSAHGVRIKHAYSELFVRLLMPIAGIAESEVNVPAWVRAVEMMFPKAWKMTLKHIHYRVAYPLSITILCVSQRDYFLTRLNDCLSSCYTRFKDKTLRQMAMGCVIRLLWTYLYRCYEGTTSTYKRLEEIIKVIFPSGRRSIVPSDANLDLHVQFVQFVGMKHYDFCMKNLIFMLMNSDNLASSSKPSIDYIMPDRMRIGIRSFMLLLSNIQSSESKPPFPSNPDLLSPRHCIGVKSTSEVLPDEIFNRAGLKEHFDKFCETAHKIALILDTSFGFTPVLDDKPSANRAAFPPTLANVVNNSESNAGIYNQMNFSLSKDKQPYLNLLRDYVDSLPRLLPNRTANNYRLVEMLCKYTVHLDSDLAFSAALALRRIAHQCGAATVVMAFSHIVYRIDDKYADILVGEHPGTGTRYGGVLRLYLDLLRIWLMQLQQNNPNDTSDRSNPTSPKISNGVEDPSIWTIIEEAEANGLFFLCSTSCLIRKYAINILHLVADLEREFDERNEKKNSIRARRNTASSGESKISGISGVDDDGRTICDKNLDEHGLINSASIKLFYSATSKDNDQLYTRVIHVLTRGGGHLITFDTDLQNSLSIIEHVLLQKHQLEGKRDILLRLIESDDANENRLWSRCFPDFMKICFEYFPVTVALCRNNVCARLLQMQNSINGAADAIRAPAAPLSMAKFHYSKMPVIAATDDIIEQWKFYLLVACSTITDNYVDRIRTNGRNRSESSSERTMSARTLFKMVLPLLASESKISNAVVTSLGNINENVYKVLLEDMQPYFRHVSEDYKFRASKQMSNAHKKARRNDKIRSELAHVYQLTSHFLIKEEYIRDATIVNWIMNFVNETYLFLKDSEVSLDWSEWNKLRMYFCGVVEKLYDGISSAKVNSEIMSPEMRTSLYLMIEEWCGHGERGLQYKATNVTQFMDQCRDAEDRRPIAMEGERKSLEFAALNAMASLCRGPLVMSDKNVMKMPQSSLPDADSVFAWIQSVFENPQDKLHPIARKALEGLLISNSHVPQFLEIAVRHCYSGNPALKSTQGYFLAVAETFFIENEYPCERACKMMSLALFKVGDAELEIRQNALRLLKIIETRFFGEICSDDFEVGITSQLSSIYKQAQIHLSARLAEKARKRDEEKCNLMINDQKPKSFKDLYEETHYMLSEITNRFEFIPDKIKKDVLCYLVPWVRNVELLFDNCELQTTTFVMISNLFFITVKYGDLFVKEIEKLWQQLVMGEHDRNVRAIVKYLIDVGLEKRNPIFVLHAKRVFIYLGRTASSSAVIKTLINEITPKSMTPQPKEPKENIDVEELKIGGMYLSKIEDAMPQHHKRPVFSSGQLAMLYMVDMAIETKPDFELHLPRLLHVLFVQLDAVNPLISEETRSLLINLIHSVILSKCVYPDVVKVARALIAELKAKEGSRLWEYEDMTYHNRTINSLADLEKLSKDVVNIFGIVVYGESNKEDLRQMWGEMALKWATSCPVRHIACRSFQIFRSLNPVFNEHMLADVLARLSNTISDNSEDFQGFALEILITLSHVVDWLEPGTKEIFPQLLWATIACLQTINEPEFLEALSILDKILDKFDLSDEENQDLFWSFFPKHKWHGQFYGIQPLLMKGICSATACHRTFEMLKKLLFIRDDQLIDPGHGRLLYLILANLPRLVHSLEDVSIREECKQWATYLSDFAEHQELHNLNRVLTSFVKGKFRSKDDFLKQIILCIKDNYFPDYEVQTLLFLMSLLSNKLPYYKLKTMIILKMLLPHVDIKRAEFVAIGSELILPLLRLLQTQYSQEALEVLDETISIPGGPKDKQILRMSIATRRGNNVEGVATLFGEPDDSGWAIPDRTVAMEATRYNIHAVCYTCKVTPQDQDYQFFAEDIAQGYIEEEIPTREYRYREIVSRLQDLNEYFLPGDDQDFGDFVEPSPNEYESRADAILQRSLSKSPSNSSFKNYVEPFTSNSNSNNSIPPYNTESVLSEGNNSSFQLENLLQRPPSHGHTSSL</sequence>
<keyword evidence="6" id="KW-1185">Reference proteome</keyword>
<feature type="compositionally biased region" description="Polar residues" evidence="1">
    <location>
        <begin position="2627"/>
        <end position="2648"/>
    </location>
</feature>
<dbReference type="GO" id="GO:0005938">
    <property type="term" value="C:cell cortex"/>
    <property type="evidence" value="ECO:0007669"/>
    <property type="project" value="TreeGrafter"/>
</dbReference>
<dbReference type="GO" id="GO:0030427">
    <property type="term" value="C:site of polarized growth"/>
    <property type="evidence" value="ECO:0007669"/>
    <property type="project" value="TreeGrafter"/>
</dbReference>
<dbReference type="PANTHER" id="PTHR12295">
    <property type="entry name" value="FURRY-RELATED"/>
    <property type="match status" value="1"/>
</dbReference>
<gene>
    <name evidence="5" type="ORF">FMOSSE_LOCUS351</name>
</gene>
<evidence type="ECO:0000259" key="4">
    <source>
        <dbReference type="Pfam" id="PF14228"/>
    </source>
</evidence>
<dbReference type="Pfam" id="PF14225">
    <property type="entry name" value="MOR2-PAG1_C"/>
    <property type="match status" value="1"/>
</dbReference>
<dbReference type="InterPro" id="IPR025614">
    <property type="entry name" value="Cell_morpho_N"/>
</dbReference>
<dbReference type="InterPro" id="IPR016024">
    <property type="entry name" value="ARM-type_fold"/>
</dbReference>
<feature type="domain" description="Cell morphogenesis central region" evidence="4">
    <location>
        <begin position="1984"/>
        <end position="2177"/>
    </location>
</feature>
<feature type="compositionally biased region" description="Low complexity" evidence="1">
    <location>
        <begin position="1186"/>
        <end position="1195"/>
    </location>
</feature>
<evidence type="ECO:0000313" key="6">
    <source>
        <dbReference type="Proteomes" id="UP000789375"/>
    </source>
</evidence>
<feature type="compositionally biased region" description="Low complexity" evidence="1">
    <location>
        <begin position="1"/>
        <end position="20"/>
    </location>
</feature>
<feature type="domain" description="Cell morphogenesis protein C-terminal" evidence="3">
    <location>
        <begin position="2214"/>
        <end position="2464"/>
    </location>
</feature>
<dbReference type="InterPro" id="IPR039867">
    <property type="entry name" value="Furry/Tao3/Mor2"/>
</dbReference>
<name>A0A9N8V3D2_FUNMO</name>
<dbReference type="EMBL" id="CAJVPP010000031">
    <property type="protein sequence ID" value="CAG8436143.1"/>
    <property type="molecule type" value="Genomic_DNA"/>
</dbReference>
<comment type="caution">
    <text evidence="5">The sequence shown here is derived from an EMBL/GenBank/DDBJ whole genome shotgun (WGS) entry which is preliminary data.</text>
</comment>
<feature type="domain" description="Cell morphogenesis central region" evidence="4">
    <location>
        <begin position="1670"/>
        <end position="1941"/>
    </location>
</feature>
<dbReference type="PANTHER" id="PTHR12295:SF30">
    <property type="entry name" value="PROTEIN FURRY"/>
    <property type="match status" value="1"/>
</dbReference>
<protein>
    <submittedName>
        <fullName evidence="5">5520_t:CDS:1</fullName>
    </submittedName>
</protein>